<evidence type="ECO:0000313" key="3">
    <source>
        <dbReference type="Proteomes" id="UP000652219"/>
    </source>
</evidence>
<sequence>MSSMLDVGDLQPPAYDDTVNDSRRQLSCGETPTFYLDQTTIFANMDPPRALYELSNNVCEAKSFVYGLQKVAYRVVASADGGDKIRTRLDHIYDFSLDPLSSLEKGRPTNNMVTIDGKLGSKRTFKKTLMMPSVASWKIEGHFRAGASGLHKLKHADEIHWKNTKGDIVAVETVAKRDDQKKLVGFPQLEIKTAMDDKEMDLLVASWMARVWRQSADETKEPMTWQEFKDISKIALQGKSSGRLWGIYKGGGGAGGLLS</sequence>
<keyword evidence="3" id="KW-1185">Reference proteome</keyword>
<feature type="region of interest" description="Disordered" evidence="1">
    <location>
        <begin position="1"/>
        <end position="23"/>
    </location>
</feature>
<comment type="caution">
    <text evidence="2">The sequence shown here is derived from an EMBL/GenBank/DDBJ whole genome shotgun (WGS) entry which is preliminary data.</text>
</comment>
<dbReference type="Proteomes" id="UP000652219">
    <property type="component" value="Unassembled WGS sequence"/>
</dbReference>
<dbReference type="AlphaFoldDB" id="A0A8H6JBR7"/>
<gene>
    <name evidence="2" type="ORF">CSOJ01_06542</name>
</gene>
<organism evidence="2 3">
    <name type="scientific">Colletotrichum sojae</name>
    <dbReference type="NCBI Taxonomy" id="2175907"/>
    <lineage>
        <taxon>Eukaryota</taxon>
        <taxon>Fungi</taxon>
        <taxon>Dikarya</taxon>
        <taxon>Ascomycota</taxon>
        <taxon>Pezizomycotina</taxon>
        <taxon>Sordariomycetes</taxon>
        <taxon>Hypocreomycetidae</taxon>
        <taxon>Glomerellales</taxon>
        <taxon>Glomerellaceae</taxon>
        <taxon>Colletotrichum</taxon>
        <taxon>Colletotrichum orchidearum species complex</taxon>
    </lineage>
</organism>
<name>A0A8H6JBR7_9PEZI</name>
<protein>
    <submittedName>
        <fullName evidence="2">Uncharacterized protein</fullName>
    </submittedName>
</protein>
<accession>A0A8H6JBR7</accession>
<proteinExistence type="predicted"/>
<evidence type="ECO:0000256" key="1">
    <source>
        <dbReference type="SAM" id="MobiDB-lite"/>
    </source>
</evidence>
<dbReference type="EMBL" id="WIGN01000091">
    <property type="protein sequence ID" value="KAF6810130.1"/>
    <property type="molecule type" value="Genomic_DNA"/>
</dbReference>
<reference evidence="2 3" key="1">
    <citation type="journal article" date="2020" name="Phytopathology">
        <title>Genome Sequence Resources of Colletotrichum truncatum, C. plurivorum, C. musicola, and C. sojae: Four Species Pathogenic to Soybean (Glycine max).</title>
        <authorList>
            <person name="Rogerio F."/>
            <person name="Boufleur T.R."/>
            <person name="Ciampi-Guillardi M."/>
            <person name="Sukno S.A."/>
            <person name="Thon M.R."/>
            <person name="Massola Junior N.S."/>
            <person name="Baroncelli R."/>
        </authorList>
    </citation>
    <scope>NUCLEOTIDE SEQUENCE [LARGE SCALE GENOMIC DNA]</scope>
    <source>
        <strain evidence="2 3">LFN0009</strain>
    </source>
</reference>
<evidence type="ECO:0000313" key="2">
    <source>
        <dbReference type="EMBL" id="KAF6810130.1"/>
    </source>
</evidence>